<dbReference type="Proteomes" id="UP001597187">
    <property type="component" value="Unassembled WGS sequence"/>
</dbReference>
<dbReference type="EMBL" id="JBHUDC010000008">
    <property type="protein sequence ID" value="MFD1514859.1"/>
    <property type="molecule type" value="Genomic_DNA"/>
</dbReference>
<organism evidence="3 4">
    <name type="scientific">Halomarina rubra</name>
    <dbReference type="NCBI Taxonomy" id="2071873"/>
    <lineage>
        <taxon>Archaea</taxon>
        <taxon>Methanobacteriati</taxon>
        <taxon>Methanobacteriota</taxon>
        <taxon>Stenosarchaea group</taxon>
        <taxon>Halobacteria</taxon>
        <taxon>Halobacteriales</taxon>
        <taxon>Natronomonadaceae</taxon>
        <taxon>Halomarina</taxon>
    </lineage>
</organism>
<feature type="region of interest" description="Disordered" evidence="1">
    <location>
        <begin position="85"/>
        <end position="107"/>
    </location>
</feature>
<proteinExistence type="predicted"/>
<sequence>MSRQTLTALSQRDEAFWVGLGCLLLGSALASGATPDAVTGVQRLGSVLAAFGTLVIVVRIAVAVFRLFRTTAAAGRLGYAEGLAADGREADDESPDGTSDESTTLVE</sequence>
<evidence type="ECO:0000256" key="1">
    <source>
        <dbReference type="SAM" id="MobiDB-lite"/>
    </source>
</evidence>
<dbReference type="AlphaFoldDB" id="A0ABD6B1C7"/>
<evidence type="ECO:0000256" key="2">
    <source>
        <dbReference type="SAM" id="Phobius"/>
    </source>
</evidence>
<protein>
    <submittedName>
        <fullName evidence="3">Uncharacterized protein</fullName>
    </submittedName>
</protein>
<dbReference type="RefSeq" id="WP_250874792.1">
    <property type="nucleotide sequence ID" value="NZ_JALXFV010000008.1"/>
</dbReference>
<comment type="caution">
    <text evidence="3">The sequence shown here is derived from an EMBL/GenBank/DDBJ whole genome shotgun (WGS) entry which is preliminary data.</text>
</comment>
<keyword evidence="2" id="KW-0472">Membrane</keyword>
<keyword evidence="2" id="KW-0812">Transmembrane</keyword>
<feature type="transmembrane region" description="Helical" evidence="2">
    <location>
        <begin position="46"/>
        <end position="68"/>
    </location>
</feature>
<evidence type="ECO:0000313" key="3">
    <source>
        <dbReference type="EMBL" id="MFD1514859.1"/>
    </source>
</evidence>
<feature type="compositionally biased region" description="Acidic residues" evidence="1">
    <location>
        <begin position="89"/>
        <end position="99"/>
    </location>
</feature>
<gene>
    <name evidence="3" type="ORF">ACFSBT_16375</name>
</gene>
<accession>A0ABD6B1C7</accession>
<keyword evidence="4" id="KW-1185">Reference proteome</keyword>
<evidence type="ECO:0000313" key="4">
    <source>
        <dbReference type="Proteomes" id="UP001597187"/>
    </source>
</evidence>
<reference evidence="3 4" key="1">
    <citation type="journal article" date="2019" name="Int. J. Syst. Evol. Microbiol.">
        <title>The Global Catalogue of Microorganisms (GCM) 10K type strain sequencing project: providing services to taxonomists for standard genome sequencing and annotation.</title>
        <authorList>
            <consortium name="The Broad Institute Genomics Platform"/>
            <consortium name="The Broad Institute Genome Sequencing Center for Infectious Disease"/>
            <person name="Wu L."/>
            <person name="Ma J."/>
        </authorList>
    </citation>
    <scope>NUCLEOTIDE SEQUENCE [LARGE SCALE GENOMIC DNA]</scope>
    <source>
        <strain evidence="3 4">CGMCC 1.12563</strain>
    </source>
</reference>
<name>A0ABD6B1C7_9EURY</name>
<keyword evidence="2" id="KW-1133">Transmembrane helix</keyword>